<evidence type="ECO:0000256" key="11">
    <source>
        <dbReference type="ARBA" id="ARBA00023180"/>
    </source>
</evidence>
<evidence type="ECO:0000256" key="8">
    <source>
        <dbReference type="ARBA" id="ARBA00022840"/>
    </source>
</evidence>
<dbReference type="FunFam" id="2.60.120.430:FF:000001">
    <property type="entry name" value="Receptor-like protein kinase FERONIA"/>
    <property type="match status" value="1"/>
</dbReference>
<dbReference type="FunFam" id="1.10.510.10:FF:000252">
    <property type="entry name" value="Receptor-like protein kinase FERONIA"/>
    <property type="match status" value="1"/>
</dbReference>
<keyword evidence="10 13" id="KW-0472">Membrane</keyword>
<evidence type="ECO:0000256" key="3">
    <source>
        <dbReference type="ARBA" id="ARBA00022679"/>
    </source>
</evidence>
<dbReference type="SUPFAM" id="SSF56112">
    <property type="entry name" value="Protein kinase-like (PK-like)"/>
    <property type="match status" value="1"/>
</dbReference>
<evidence type="ECO:0000256" key="4">
    <source>
        <dbReference type="ARBA" id="ARBA00022692"/>
    </source>
</evidence>
<dbReference type="GO" id="GO:0005524">
    <property type="term" value="F:ATP binding"/>
    <property type="evidence" value="ECO:0007669"/>
    <property type="project" value="UniProtKB-UniRule"/>
</dbReference>
<dbReference type="PROSITE" id="PS50011">
    <property type="entry name" value="PROTEIN_KINASE_DOM"/>
    <property type="match status" value="1"/>
</dbReference>
<dbReference type="GO" id="GO:0004674">
    <property type="term" value="F:protein serine/threonine kinase activity"/>
    <property type="evidence" value="ECO:0007669"/>
    <property type="project" value="UniProtKB-KW"/>
</dbReference>
<sequence length="856" mass="95193">MELLLGITVLYLSFHFSSSAFTPNNSYFLACGSTSNIPLATDYPARNFTPDSGYLTSNSKSISLSRPNSSSNSYNLYATARAFTQSSTYRFDLESRGTHVLRLHFFSFTDQTNDLATARFNVFALDRFLLLSGFSVPNTQTPIIKEYLLWVDTGELAITFVPDSNSSASSLAFVNAIEVFTAPPNLIDDTTDPRQVPPSPGISQLAHQALETVYRINVGGQKVTPANDTLWRTWVPDDEYLLSEKDLSLERSTNPENIKYTAGVDPEIAPASVYDTARTMNITSSMVNSNPNFNFNITWSFRVAPDYSYLIRMHFCDFVSKTYTELFFDVYIGDQFAYPDLRPSDIAYNPAQPFFLDFNLDVTAPQQLINVSIGRSIKSSPATVNAILNGLEIMKVNNTFGSLNGSFNPGSGPSQTKKNKSVHVAILISAIVGGVFLIALAITVFVLVCKRCCSKSVTKPEETPVLWAPYRTDGANSVELSSKYTERTAHRASPNFKMSLHISFVEIKLATNDFDDDLVIGTGGFGKVYRGVLSDGTRVAVKRAARGSAQGYPEFQSEITLLSKIRHRHLVSLIGYCAEQSEMILVYEYMEKGPLRNYLYGSDLPWLSWKQRLQICIGAARGLHYLHTGYSQNIIHRDIKSSNILLGDNHSAKVSDFGLSRWGPSYGETHVSTKVKGTIGYLDPEYFKILKLTDKSDVYSFGMLLLEVLCARPVIDQTLSREQVNLGEWALHCKRRGQLEKVIDPRIVGKINVNSLSKFCETAEKCLAEYGEERPTMADVLWNLEYVLQLQETELKREPYEDSGNAEAQFPVAAVGWAASTSVTNDVGSSMARMSVNYSDVSGSKVFSQLFIDEGR</sequence>
<evidence type="ECO:0000256" key="5">
    <source>
        <dbReference type="ARBA" id="ARBA00022729"/>
    </source>
</evidence>
<keyword evidence="7" id="KW-0418">Kinase</keyword>
<evidence type="ECO:0000259" key="15">
    <source>
        <dbReference type="PROSITE" id="PS50011"/>
    </source>
</evidence>
<feature type="transmembrane region" description="Helical" evidence="13">
    <location>
        <begin position="424"/>
        <end position="449"/>
    </location>
</feature>
<dbReference type="AlphaFoldDB" id="A0A6I9RYK1"/>
<evidence type="ECO:0000313" key="16">
    <source>
        <dbReference type="Proteomes" id="UP000504607"/>
    </source>
</evidence>
<dbReference type="Gene3D" id="3.30.200.20">
    <property type="entry name" value="Phosphorylase Kinase, domain 1"/>
    <property type="match status" value="1"/>
</dbReference>
<dbReference type="PROSITE" id="PS00107">
    <property type="entry name" value="PROTEIN_KINASE_ATP"/>
    <property type="match status" value="1"/>
</dbReference>
<protein>
    <submittedName>
        <fullName evidence="17">Probable receptor-like protein kinase At5g24010</fullName>
    </submittedName>
</protein>
<dbReference type="RefSeq" id="XP_010933988.1">
    <property type="nucleotide sequence ID" value="XM_010935686.3"/>
</dbReference>
<keyword evidence="6 12" id="KW-0547">Nucleotide-binding</keyword>
<evidence type="ECO:0000256" key="10">
    <source>
        <dbReference type="ARBA" id="ARBA00023136"/>
    </source>
</evidence>
<dbReference type="SMART" id="SM00220">
    <property type="entry name" value="S_TKc"/>
    <property type="match status" value="1"/>
</dbReference>
<dbReference type="PROSITE" id="PS00108">
    <property type="entry name" value="PROTEIN_KINASE_ST"/>
    <property type="match status" value="1"/>
</dbReference>
<keyword evidence="9 13" id="KW-1133">Transmembrane helix</keyword>
<keyword evidence="11" id="KW-0325">Glycoprotein</keyword>
<feature type="binding site" evidence="12">
    <location>
        <position position="542"/>
    </location>
    <ligand>
        <name>ATP</name>
        <dbReference type="ChEBI" id="CHEBI:30616"/>
    </ligand>
</feature>
<feature type="signal peptide" evidence="14">
    <location>
        <begin position="1"/>
        <end position="19"/>
    </location>
</feature>
<dbReference type="InterPro" id="IPR008271">
    <property type="entry name" value="Ser/Thr_kinase_AS"/>
</dbReference>
<proteinExistence type="predicted"/>
<dbReference type="Pfam" id="PF12819">
    <property type="entry name" value="Malectin_like"/>
    <property type="match status" value="1"/>
</dbReference>
<keyword evidence="16" id="KW-1185">Reference proteome</keyword>
<keyword evidence="4 13" id="KW-0812">Transmembrane</keyword>
<dbReference type="Gene3D" id="2.60.120.430">
    <property type="entry name" value="Galactose-binding lectin"/>
    <property type="match status" value="2"/>
</dbReference>
<dbReference type="Proteomes" id="UP000504607">
    <property type="component" value="Chromosome 11"/>
</dbReference>
<dbReference type="InParanoid" id="A0A6I9RYK1"/>
<evidence type="ECO:0000256" key="14">
    <source>
        <dbReference type="SAM" id="SignalP"/>
    </source>
</evidence>
<evidence type="ECO:0000313" key="17">
    <source>
        <dbReference type="RefSeq" id="XP_010933988.1"/>
    </source>
</evidence>
<dbReference type="GeneID" id="105054218"/>
<keyword evidence="3" id="KW-0808">Transferase</keyword>
<evidence type="ECO:0000256" key="2">
    <source>
        <dbReference type="ARBA" id="ARBA00022527"/>
    </source>
</evidence>
<dbReference type="InterPro" id="IPR024788">
    <property type="entry name" value="Malectin-like_Carb-bd_dom"/>
</dbReference>
<dbReference type="Pfam" id="PF07714">
    <property type="entry name" value="PK_Tyr_Ser-Thr"/>
    <property type="match status" value="1"/>
</dbReference>
<keyword evidence="8 12" id="KW-0067">ATP-binding</keyword>
<comment type="subcellular location">
    <subcellularLocation>
        <location evidence="1">Membrane</location>
        <topology evidence="1">Single-pass type I membrane protein</topology>
    </subcellularLocation>
</comment>
<keyword evidence="5 14" id="KW-0732">Signal</keyword>
<dbReference type="InterPro" id="IPR017441">
    <property type="entry name" value="Protein_kinase_ATP_BS"/>
</dbReference>
<name>A0A6I9RYK1_ELAGV</name>
<evidence type="ECO:0000256" key="1">
    <source>
        <dbReference type="ARBA" id="ARBA00004479"/>
    </source>
</evidence>
<evidence type="ECO:0000256" key="13">
    <source>
        <dbReference type="SAM" id="Phobius"/>
    </source>
</evidence>
<dbReference type="PANTHER" id="PTHR45631">
    <property type="entry name" value="OS07G0107800 PROTEIN-RELATED"/>
    <property type="match status" value="1"/>
</dbReference>
<evidence type="ECO:0000256" key="7">
    <source>
        <dbReference type="ARBA" id="ARBA00022777"/>
    </source>
</evidence>
<feature type="domain" description="Protein kinase" evidence="15">
    <location>
        <begin position="514"/>
        <end position="787"/>
    </location>
</feature>
<dbReference type="CDD" id="cd14066">
    <property type="entry name" value="STKc_IRAK"/>
    <property type="match status" value="1"/>
</dbReference>
<dbReference type="InterPro" id="IPR000719">
    <property type="entry name" value="Prot_kinase_dom"/>
</dbReference>
<dbReference type="KEGG" id="egu:105054218"/>
<evidence type="ECO:0000256" key="12">
    <source>
        <dbReference type="PROSITE-ProRule" id="PRU10141"/>
    </source>
</evidence>
<dbReference type="FunCoup" id="A0A6I9RYK1">
    <property type="interactions" value="232"/>
</dbReference>
<reference evidence="17" key="1">
    <citation type="submission" date="2025-08" db="UniProtKB">
        <authorList>
            <consortium name="RefSeq"/>
        </authorList>
    </citation>
    <scope>IDENTIFICATION</scope>
</reference>
<evidence type="ECO:0000256" key="9">
    <source>
        <dbReference type="ARBA" id="ARBA00022989"/>
    </source>
</evidence>
<organism evidence="16 17">
    <name type="scientific">Elaeis guineensis var. tenera</name>
    <name type="common">Oil palm</name>
    <dbReference type="NCBI Taxonomy" id="51953"/>
    <lineage>
        <taxon>Eukaryota</taxon>
        <taxon>Viridiplantae</taxon>
        <taxon>Streptophyta</taxon>
        <taxon>Embryophyta</taxon>
        <taxon>Tracheophyta</taxon>
        <taxon>Spermatophyta</taxon>
        <taxon>Magnoliopsida</taxon>
        <taxon>Liliopsida</taxon>
        <taxon>Arecaceae</taxon>
        <taxon>Arecoideae</taxon>
        <taxon>Cocoseae</taxon>
        <taxon>Elaeidinae</taxon>
        <taxon>Elaeis</taxon>
    </lineage>
</organism>
<accession>A0A6I9RYK1</accession>
<dbReference type="GO" id="GO:0016020">
    <property type="term" value="C:membrane"/>
    <property type="evidence" value="ECO:0007669"/>
    <property type="project" value="UniProtKB-SubCell"/>
</dbReference>
<dbReference type="OrthoDB" id="640180at2759"/>
<dbReference type="FunFam" id="3.30.200.20:FF:000039">
    <property type="entry name" value="receptor-like protein kinase FERONIA"/>
    <property type="match status" value="1"/>
</dbReference>
<evidence type="ECO:0000256" key="6">
    <source>
        <dbReference type="ARBA" id="ARBA00022741"/>
    </source>
</evidence>
<dbReference type="InterPro" id="IPR011009">
    <property type="entry name" value="Kinase-like_dom_sf"/>
</dbReference>
<dbReference type="InterPro" id="IPR001245">
    <property type="entry name" value="Ser-Thr/Tyr_kinase_cat_dom"/>
</dbReference>
<dbReference type="Gene3D" id="1.10.510.10">
    <property type="entry name" value="Transferase(Phosphotransferase) domain 1"/>
    <property type="match status" value="1"/>
</dbReference>
<keyword evidence="2" id="KW-0723">Serine/threonine-protein kinase</keyword>
<dbReference type="PANTHER" id="PTHR45631:SF207">
    <property type="entry name" value="LRR RECEPTOR-LIKE SERINE_THREONINE-PROTEIN KINASE MEE39-RELATED"/>
    <property type="match status" value="1"/>
</dbReference>
<feature type="chain" id="PRO_5026719286" evidence="14">
    <location>
        <begin position="20"/>
        <end position="856"/>
    </location>
</feature>
<gene>
    <name evidence="17" type="primary">LOC105054218</name>
</gene>